<proteinExistence type="predicted"/>
<gene>
    <name evidence="1" type="ORF">FLP_15715</name>
</gene>
<dbReference type="RefSeq" id="WP_065450474.1">
    <property type="nucleotide sequence ID" value="NZ_LVEN01000035.1"/>
</dbReference>
<accession>A0ABX2XP11</accession>
<evidence type="ECO:0000313" key="1">
    <source>
        <dbReference type="EMBL" id="OCB71966.1"/>
    </source>
</evidence>
<organism evidence="1 2">
    <name type="scientific">Flavobacterium piscis</name>
    <dbReference type="NCBI Taxonomy" id="1114874"/>
    <lineage>
        <taxon>Bacteria</taxon>
        <taxon>Pseudomonadati</taxon>
        <taxon>Bacteroidota</taxon>
        <taxon>Flavobacteriia</taxon>
        <taxon>Flavobacteriales</taxon>
        <taxon>Flavobacteriaceae</taxon>
        <taxon>Flavobacterium</taxon>
    </lineage>
</organism>
<evidence type="ECO:0000313" key="2">
    <source>
        <dbReference type="Proteomes" id="UP000093343"/>
    </source>
</evidence>
<reference evidence="2" key="1">
    <citation type="submission" date="2016-03" db="EMBL/GenBank/DDBJ databases">
        <title>Draft genome sequence of Paenibacillus glacialis DSM 22343.</title>
        <authorList>
            <person name="Shin S.-K."/>
            <person name="Yi H."/>
        </authorList>
    </citation>
    <scope>NUCLEOTIDE SEQUENCE [LARGE SCALE GENOMIC DNA]</scope>
    <source>
        <strain evidence="2">CCUG 60099</strain>
    </source>
</reference>
<name>A0ABX2XP11_9FLAO</name>
<comment type="caution">
    <text evidence="1">The sequence shown here is derived from an EMBL/GenBank/DDBJ whole genome shotgun (WGS) entry which is preliminary data.</text>
</comment>
<sequence>MKTNTLILLAGLLLILLSIFLSYKKAQKNQSPNILDPKKILPGPIVHDELSEEQIKKITQIQAVFSDIYPISLEDTITNFKRDRNPDNEIRVWENMMHTYETFIAKNPEINVEKKSEVFKLILTRSMMDENKVRSQTEFKILNENEFNEILASYTLESKPIIIEKHS</sequence>
<dbReference type="EMBL" id="LVEN01000035">
    <property type="protein sequence ID" value="OCB71966.1"/>
    <property type="molecule type" value="Genomic_DNA"/>
</dbReference>
<keyword evidence="2" id="KW-1185">Reference proteome</keyword>
<dbReference type="Proteomes" id="UP000093343">
    <property type="component" value="Unassembled WGS sequence"/>
</dbReference>
<protein>
    <submittedName>
        <fullName evidence="1">Uncharacterized protein</fullName>
    </submittedName>
</protein>